<dbReference type="InterPro" id="IPR006104">
    <property type="entry name" value="Glyco_hydro_2_N"/>
</dbReference>
<dbReference type="Gene3D" id="2.60.40.10">
    <property type="entry name" value="Immunoglobulins"/>
    <property type="match status" value="3"/>
</dbReference>
<comment type="similarity">
    <text evidence="1">Belongs to the glycosyl hydrolase 2 family.</text>
</comment>
<dbReference type="SUPFAM" id="SSF49785">
    <property type="entry name" value="Galactose-binding domain-like"/>
    <property type="match status" value="1"/>
</dbReference>
<feature type="domain" description="Glycoside hydrolase family 2 catalytic" evidence="5">
    <location>
        <begin position="312"/>
        <end position="497"/>
    </location>
</feature>
<evidence type="ECO:0000313" key="9">
    <source>
        <dbReference type="EMBL" id="AVR47550.1"/>
    </source>
</evidence>
<dbReference type="PANTHER" id="PTHR42732">
    <property type="entry name" value="BETA-GALACTOSIDASE"/>
    <property type="match status" value="1"/>
</dbReference>
<dbReference type="Pfam" id="PF18565">
    <property type="entry name" value="Glyco_hydro2_C5"/>
    <property type="match status" value="1"/>
</dbReference>
<dbReference type="Pfam" id="PF16355">
    <property type="entry name" value="DUF4982"/>
    <property type="match status" value="1"/>
</dbReference>
<dbReference type="InterPro" id="IPR006101">
    <property type="entry name" value="Glyco_hydro_2"/>
</dbReference>
<feature type="domain" description="Glycoside hydrolase family 2" evidence="8">
    <location>
        <begin position="704"/>
        <end position="790"/>
    </location>
</feature>
<dbReference type="KEGG" id="grs:C7S20_18000"/>
<evidence type="ECO:0000256" key="2">
    <source>
        <dbReference type="ARBA" id="ARBA00022801"/>
    </source>
</evidence>
<dbReference type="EMBL" id="CP028136">
    <property type="protein sequence ID" value="AVR47550.1"/>
    <property type="molecule type" value="Genomic_DNA"/>
</dbReference>
<keyword evidence="2" id="KW-0378">Hydrolase</keyword>
<evidence type="ECO:0000259" key="7">
    <source>
        <dbReference type="Pfam" id="PF16355"/>
    </source>
</evidence>
<dbReference type="Gene3D" id="2.60.120.260">
    <property type="entry name" value="Galactose-binding domain-like"/>
    <property type="match status" value="1"/>
</dbReference>
<evidence type="ECO:0000259" key="5">
    <source>
        <dbReference type="Pfam" id="PF02836"/>
    </source>
</evidence>
<dbReference type="PRINTS" id="PR00132">
    <property type="entry name" value="GLHYDRLASE2"/>
</dbReference>
<organism evidence="9 10">
    <name type="scientific">Christiangramia fulva</name>
    <dbReference type="NCBI Taxonomy" id="2126553"/>
    <lineage>
        <taxon>Bacteria</taxon>
        <taxon>Pseudomonadati</taxon>
        <taxon>Bacteroidota</taxon>
        <taxon>Flavobacteriia</taxon>
        <taxon>Flavobacteriales</taxon>
        <taxon>Flavobacteriaceae</taxon>
        <taxon>Christiangramia</taxon>
    </lineage>
</organism>
<evidence type="ECO:0000256" key="3">
    <source>
        <dbReference type="ARBA" id="ARBA00023295"/>
    </source>
</evidence>
<dbReference type="PANTHER" id="PTHR42732:SF1">
    <property type="entry name" value="BETA-MANNOSIDASE"/>
    <property type="match status" value="1"/>
</dbReference>
<accession>A0A2R3ZBC2</accession>
<protein>
    <submittedName>
        <fullName evidence="9">Beta-galactosidase</fullName>
    </submittedName>
</protein>
<dbReference type="GO" id="GO:0004553">
    <property type="term" value="F:hydrolase activity, hydrolyzing O-glycosyl compounds"/>
    <property type="evidence" value="ECO:0007669"/>
    <property type="project" value="InterPro"/>
</dbReference>
<evidence type="ECO:0000259" key="6">
    <source>
        <dbReference type="Pfam" id="PF02837"/>
    </source>
</evidence>
<keyword evidence="3" id="KW-0326">Glycosidase</keyword>
<dbReference type="InterPro" id="IPR040605">
    <property type="entry name" value="Glyco_hydro2_dom5"/>
</dbReference>
<dbReference type="SUPFAM" id="SSF51445">
    <property type="entry name" value="(Trans)glycosidases"/>
    <property type="match status" value="1"/>
</dbReference>
<dbReference type="Pfam" id="PF02837">
    <property type="entry name" value="Glyco_hydro_2_N"/>
    <property type="match status" value="1"/>
</dbReference>
<gene>
    <name evidence="9" type="ORF">C7S20_18000</name>
</gene>
<dbReference type="InterPro" id="IPR051913">
    <property type="entry name" value="GH2_Domain-Containing"/>
</dbReference>
<dbReference type="InterPro" id="IPR006103">
    <property type="entry name" value="Glyco_hydro_2_cat"/>
</dbReference>
<evidence type="ECO:0000256" key="1">
    <source>
        <dbReference type="ARBA" id="ARBA00007401"/>
    </source>
</evidence>
<dbReference type="GO" id="GO:0005975">
    <property type="term" value="P:carbohydrate metabolic process"/>
    <property type="evidence" value="ECO:0007669"/>
    <property type="project" value="InterPro"/>
</dbReference>
<dbReference type="InterPro" id="IPR017853">
    <property type="entry name" value="GH"/>
</dbReference>
<dbReference type="Proteomes" id="UP000241507">
    <property type="component" value="Chromosome"/>
</dbReference>
<dbReference type="InterPro" id="IPR013783">
    <property type="entry name" value="Ig-like_fold"/>
</dbReference>
<evidence type="ECO:0000259" key="4">
    <source>
        <dbReference type="Pfam" id="PF00703"/>
    </source>
</evidence>
<dbReference type="SUPFAM" id="SSF49303">
    <property type="entry name" value="beta-Galactosidase/glucuronidase domain"/>
    <property type="match status" value="1"/>
</dbReference>
<keyword evidence="10" id="KW-1185">Reference proteome</keyword>
<dbReference type="PROSITE" id="PS51257">
    <property type="entry name" value="PROKAR_LIPOPROTEIN"/>
    <property type="match status" value="1"/>
</dbReference>
<dbReference type="InterPro" id="IPR008979">
    <property type="entry name" value="Galactose-bd-like_sf"/>
</dbReference>
<dbReference type="Pfam" id="PF02836">
    <property type="entry name" value="Glyco_hydro_2_C"/>
    <property type="match status" value="1"/>
</dbReference>
<name>A0A2R3ZBC2_9FLAO</name>
<proteinExistence type="inferred from homology"/>
<dbReference type="OrthoDB" id="9801077at2"/>
<sequence>MKKRELNSYGKALIMAFLFGFALYSCKSGIESDSRITETRVKQNFGRNWEFRRLADNAADESWETVNIPHSMKTEPLVVKEQWQGKAIYRKKFQVPSLEGRKWFFHFEGVMQEAKVSINDSVVMVHKGGYLPFTVDATPFLKEGRENTIRVEVSNLDDFEIPPGKALENLDFNYYGGIYRNVWLIKTNPVYITDAVRANQVNGGGILVHFDSISEEVARGLVKTQIRNETSENKQIQLRVVFTDEEEKRHEFLSSEAEAGAEEAISVSKEISIKNPQLWSPSDPKLYRLKVEVIADGELVDSEEIKTGIRDIRLTDTAFYLNGKKHFINGTNRHQEYPYIGYALSDEAQYRDAYKIKEAGFDFVRLSHYPQSPAFLAACDELGIMVMDAIPGWQFFGNEEFVQNSLQNIRDMARRDRNHPSVIFWENSLNESGMSKEYMKKANATLKAELPYEDTYSAGWIDDPAYDLYIPARQHAKPPFYWNHYEKQRPLFIAEYGDWEYYAQNAGFNQKAFSDLREEERSSRQLRSAGEAGMLQQALNFQEAFNSNLKGPHTVGQANWLMFDYNRGYSPDLESSGIADIFRIPKFSYYFYQSQEGPFTDAFSDPMVFIANFWTAGSSKDVKVFSNTEEVALFLNGKLVARKRADENIISDELPFPPFTFHPDQFEPGTLKAVGYIDGEEVASQVVQTPEEPVALKLNADFSGKNIALNTPDVIFVYAQVVDKNGTVVPTATNKIKFSLEAAPKNAEIVGPAAIKAEAGIATILLRTENFLHPLKIKASSPGLEETEITIENP</sequence>
<feature type="domain" description="Glycoside hydrolase family 2 immunoglobulin-like beta-sandwich" evidence="4">
    <location>
        <begin position="214"/>
        <end position="310"/>
    </location>
</feature>
<dbReference type="Pfam" id="PF00703">
    <property type="entry name" value="Glyco_hydro_2"/>
    <property type="match status" value="1"/>
</dbReference>
<evidence type="ECO:0000313" key="10">
    <source>
        <dbReference type="Proteomes" id="UP000241507"/>
    </source>
</evidence>
<dbReference type="Gene3D" id="3.20.20.80">
    <property type="entry name" value="Glycosidases"/>
    <property type="match status" value="1"/>
</dbReference>
<dbReference type="InterPro" id="IPR006102">
    <property type="entry name" value="Ig-like_GH2"/>
</dbReference>
<feature type="domain" description="DUF4982" evidence="7">
    <location>
        <begin position="617"/>
        <end position="683"/>
    </location>
</feature>
<dbReference type="InterPro" id="IPR036156">
    <property type="entry name" value="Beta-gal/glucu_dom_sf"/>
</dbReference>
<feature type="domain" description="Glycosyl hydrolases family 2 sugar binding" evidence="6">
    <location>
        <begin position="83"/>
        <end position="187"/>
    </location>
</feature>
<dbReference type="AlphaFoldDB" id="A0A2R3ZBC2"/>
<reference evidence="10" key="1">
    <citation type="submission" date="2018-03" db="EMBL/GenBank/DDBJ databases">
        <title>Gramella fulva sp. nov., isolated from a dry surface of tidal flat.</title>
        <authorList>
            <person name="Hwang S.H."/>
            <person name="Hwang W.M."/>
            <person name="Kang K."/>
            <person name="Ahn T.-Y."/>
        </authorList>
    </citation>
    <scope>NUCLEOTIDE SEQUENCE [LARGE SCALE GENOMIC DNA]</scope>
    <source>
        <strain evidence="10">SH35</strain>
    </source>
</reference>
<evidence type="ECO:0000259" key="8">
    <source>
        <dbReference type="Pfam" id="PF18565"/>
    </source>
</evidence>
<dbReference type="RefSeq" id="WP_107014317.1">
    <property type="nucleotide sequence ID" value="NZ_CP028136.1"/>
</dbReference>
<dbReference type="InterPro" id="IPR032311">
    <property type="entry name" value="DUF4982"/>
</dbReference>